<evidence type="ECO:0000313" key="2">
    <source>
        <dbReference type="Proteomes" id="UP001162992"/>
    </source>
</evidence>
<organism evidence="1 2">
    <name type="scientific">Diphasiastrum complanatum</name>
    <name type="common">Issler's clubmoss</name>
    <name type="synonym">Lycopodium complanatum</name>
    <dbReference type="NCBI Taxonomy" id="34168"/>
    <lineage>
        <taxon>Eukaryota</taxon>
        <taxon>Viridiplantae</taxon>
        <taxon>Streptophyta</taxon>
        <taxon>Embryophyta</taxon>
        <taxon>Tracheophyta</taxon>
        <taxon>Lycopodiopsida</taxon>
        <taxon>Lycopodiales</taxon>
        <taxon>Lycopodiaceae</taxon>
        <taxon>Lycopodioideae</taxon>
        <taxon>Diphasiastrum</taxon>
    </lineage>
</organism>
<dbReference type="Proteomes" id="UP001162992">
    <property type="component" value="Chromosome 3"/>
</dbReference>
<comment type="caution">
    <text evidence="1">The sequence shown here is derived from an EMBL/GenBank/DDBJ whole genome shotgun (WGS) entry which is preliminary data.</text>
</comment>
<keyword evidence="2" id="KW-1185">Reference proteome</keyword>
<sequence>MRYKSYNFCVEAVRIYRQWLEMDGARRRVVATDSTPEGEANLVGSNTKSLQSKRQLGVGEGESSSQHRAFEFAGNIRSSQSLDDAPWDDRQVWLVCLIARIANALLVRTYFNPDEHWQSLEVAHRIVFGYGHLTWEWSSGLRSYLHPLIFALLYKILANFSMDSSWFMIKGPRLLQAVFTAVGDVYLFKLSRRVFGERVAHWTLFCQMVNWFTFFCMVRTFSNCLETVLTTVALYYWPTCKNSKLKPRSDSLASHRLALLVAGLACAIRPTSAIIWLYVGVTHLIGISNKAELLLFELVPIGAIVFGATCLLDRWMYGKWVLVPINFIQYNFLSAGGDFYGSHPWHWYFTQGFPTMMLSMLPLMMAGIWWSREWWLAGLMLWDLGIYSILGHKEFRFVLPVLPLALMFTGYALAILERWKEKNSQETFDDANQESNKRSKSMKYGIRKWSTPFQLVIFGLLLTNIPVALYTSVVHQRGAEAVMEYLHKEALEGHVSSVMFLMPCHSTPYYSTLHKNVSMRFLDCSPSEQEGYIDEADRFMSNPVAFLSAIYGEYKNISSISRPSHLVLFDSLKPDLHDFLEAHSYKEVQKFFHSHFPVDRELQAYVLVYAETSRD</sequence>
<evidence type="ECO:0000313" key="1">
    <source>
        <dbReference type="EMBL" id="KAJ7561866.1"/>
    </source>
</evidence>
<reference evidence="2" key="1">
    <citation type="journal article" date="2024" name="Proc. Natl. Acad. Sci. U.S.A.">
        <title>Extraordinary preservation of gene collinearity over three hundred million years revealed in homosporous lycophytes.</title>
        <authorList>
            <person name="Li C."/>
            <person name="Wickell D."/>
            <person name="Kuo L.Y."/>
            <person name="Chen X."/>
            <person name="Nie B."/>
            <person name="Liao X."/>
            <person name="Peng D."/>
            <person name="Ji J."/>
            <person name="Jenkins J."/>
            <person name="Williams M."/>
            <person name="Shu S."/>
            <person name="Plott C."/>
            <person name="Barry K."/>
            <person name="Rajasekar S."/>
            <person name="Grimwood J."/>
            <person name="Han X."/>
            <person name="Sun S."/>
            <person name="Hou Z."/>
            <person name="He W."/>
            <person name="Dai G."/>
            <person name="Sun C."/>
            <person name="Schmutz J."/>
            <person name="Leebens-Mack J.H."/>
            <person name="Li F.W."/>
            <person name="Wang L."/>
        </authorList>
    </citation>
    <scope>NUCLEOTIDE SEQUENCE [LARGE SCALE GENOMIC DNA]</scope>
    <source>
        <strain evidence="2">cv. PW_Plant_1</strain>
    </source>
</reference>
<protein>
    <submittedName>
        <fullName evidence="1">Uncharacterized protein</fullName>
    </submittedName>
</protein>
<dbReference type="EMBL" id="CM055094">
    <property type="protein sequence ID" value="KAJ7561866.1"/>
    <property type="molecule type" value="Genomic_DNA"/>
</dbReference>
<name>A0ACC2E5S6_DIPCM</name>
<accession>A0ACC2E5S6</accession>
<proteinExistence type="predicted"/>
<gene>
    <name evidence="1" type="ORF">O6H91_03G044600</name>
</gene>